<dbReference type="HOGENOM" id="CLU_249517_0_0_1"/>
<dbReference type="PANTHER" id="PTHR11635:SF152">
    <property type="entry name" value="CAMP-DEPENDENT PROTEIN KINASE TYPE I REGULATORY SUBUNIT-RELATED"/>
    <property type="match status" value="1"/>
</dbReference>
<feature type="compositionally biased region" description="Low complexity" evidence="1">
    <location>
        <begin position="1180"/>
        <end position="1191"/>
    </location>
</feature>
<dbReference type="RefSeq" id="XP_001010849.2">
    <property type="nucleotide sequence ID" value="XM_001010849.2"/>
</dbReference>
<feature type="domain" description="Cyclic nucleotide-binding" evidence="2">
    <location>
        <begin position="83"/>
        <end position="137"/>
    </location>
</feature>
<sequence length="1542" mass="179493">MKANPSHSPKKTFFANNSDEIRQKTLKLIKKKLQNYDFSIKRTQDERINDCLQVMQLDRDKRFKTEQMILENATRNFPFFTKLIRKGYQRQVIECYKVITPLSLKKGDCVFYQGDIADNFYILLRGKVTVITHKDQETIEKERQQLSYDEATQIQNYISQLQSEKDEMRAEISSLKNNPHNQFNISPQSVKERQQKMELNKVRRNSLSSIGESNTPLSQSFSEYSPKKQPNKMSKISRQQTKSKFQSKQGSIVLNENDNEEESPQKSNGESYSRFSFKFLFEKAQEILNEQIQKSSTQQKTEEINLFGLNRNNSINNYDDSLSPVSNVSLDSPVKIGRKTSYFLANINDENNPKNLKDMAKNQKLIVPELPANLKIEDVAHPQKLFQNGIYVYSNANIIKEGESFGEGGLILKRPRTATVICNQDCDFAVISRQDYDLILKEIQNKKINKKIQMLVENMDKNIPFQTASRFCFAFFKIQLSYNQPAFQQGENPSYVYYLKKGEIEIIKNEKVQTSKKESGELNLQDQVNQMKMFGNSKFKNRTISSISDGQFFGEEDVIENKNERSYTARVRSSCATIYRIKASEFRFILSQSGSVKDFFTNRMMQRQEWRASQQKKVDTTVYQLEQPQRNQTESVNNQDSNQIMSEVDDIDKIIQFCQEKQIISPKKQSDVETFSCYLDSQVKSDTFIRQKNGLDSSNSNKNIKNSYKIQENSQTLAQKRNQYLTSKRPQSACEIQTTLNFIMTANKNNRQYVKERGSELYSNENPIEQNLFYDDYKKKVKQRLETFQNSNPKQQKRQQSASPSHRQKTQSQSVIASFKQDETPSVKKINLNNQRRSFQEYHSKQYPQQTPKAIQSLVSIKEFNVDNNIQEDEDETENLNNQKAQPYTTTLTKNMSAPLINPEQIIQNFNLVSAQQLDKEGSPASSPKTSPRQRLNEEQNMKFSKFQINLQQSFNQQQNTLHQSHRKSETVVSNMDISPRIIVKDKFNSNSLSSLNQNPQKINFQKRIKLQEQLRKSNRMQRSINLQKLINIQEALFNTSTNNKSQISNLKSSFAFYFPNFSTVSSNTQQQNNYMNNDNIDDNYNKNINNIVDVKPNFDQTNIPIKSANQVSLQNSSKGKSQKNQETPKSKIEQLINYQVPTTFQNFKLKNQNFPGNRSIKYSSMHSQQGVNENSNGFSPNSKSNNNHPSIIIQSSNFLVEEKRQLASAQIDFINRYKQFQTEKSNQRAKSANVQTENKSVKSQQDSSQTEQINSMNVQQSSFNSSQFSGKMDNKFNKLQFRPKTAMQKVSTKYQNQIEINVNLKETPKVKGQQKRQTIISQINMCPEFLSEQQHKNENFSTIFTQHQQDITETIQQFEQEKGKQNNYQKQILLYKKFKQNQAFENEQKSSHDLNKEGKNNFSIFQNPQLNLKDSEDQQFKQKIQFTSSCSLFKHQDVKSPNIINIVFPLGDNTKKQKATQHRKQNSLNMQQYQKQLQQFYKIEDSQQIKIDVGLSNNQKQQQIRPASAVDKNLLMYNQLSQRTLFNNKFMKNNSNMQKIN</sequence>
<feature type="compositionally biased region" description="Polar residues" evidence="1">
    <location>
        <begin position="231"/>
        <end position="256"/>
    </location>
</feature>
<dbReference type="Gene3D" id="2.60.120.10">
    <property type="entry name" value="Jelly Rolls"/>
    <property type="match status" value="3"/>
</dbReference>
<name>Q22YR7_TETTS</name>
<dbReference type="GO" id="GO:0004862">
    <property type="term" value="F:cAMP-dependent protein kinase inhibitor activity"/>
    <property type="evidence" value="ECO:0007669"/>
    <property type="project" value="TreeGrafter"/>
</dbReference>
<dbReference type="PANTHER" id="PTHR11635">
    <property type="entry name" value="CAMP-DEPENDENT PROTEIN KINASE REGULATORY CHAIN"/>
    <property type="match status" value="1"/>
</dbReference>
<dbReference type="SUPFAM" id="SSF51206">
    <property type="entry name" value="cAMP-binding domain-like"/>
    <property type="match status" value="2"/>
</dbReference>
<feature type="compositionally biased region" description="Polar residues" evidence="1">
    <location>
        <begin position="174"/>
        <end position="189"/>
    </location>
</feature>
<dbReference type="OrthoDB" id="327968at2759"/>
<evidence type="ECO:0000313" key="3">
    <source>
        <dbReference type="EMBL" id="EAR90604.2"/>
    </source>
</evidence>
<feature type="compositionally biased region" description="Basic and acidic residues" evidence="1">
    <location>
        <begin position="190"/>
        <end position="201"/>
    </location>
</feature>
<dbReference type="Proteomes" id="UP000009168">
    <property type="component" value="Unassembled WGS sequence"/>
</dbReference>
<feature type="compositionally biased region" description="Polar residues" evidence="1">
    <location>
        <begin position="787"/>
        <end position="816"/>
    </location>
</feature>
<dbReference type="GO" id="GO:0005952">
    <property type="term" value="C:cAMP-dependent protein kinase complex"/>
    <property type="evidence" value="ECO:0007669"/>
    <property type="project" value="InterPro"/>
</dbReference>
<dbReference type="PROSITE" id="PS50042">
    <property type="entry name" value="CNMP_BINDING_3"/>
    <property type="match status" value="3"/>
</dbReference>
<evidence type="ECO:0000259" key="2">
    <source>
        <dbReference type="PROSITE" id="PS50042"/>
    </source>
</evidence>
<dbReference type="InterPro" id="IPR018488">
    <property type="entry name" value="cNMP-bd_CS"/>
</dbReference>
<dbReference type="GO" id="GO:0005829">
    <property type="term" value="C:cytosol"/>
    <property type="evidence" value="ECO:0007669"/>
    <property type="project" value="TreeGrafter"/>
</dbReference>
<feature type="region of interest" description="Disordered" evidence="1">
    <location>
        <begin position="1223"/>
        <end position="1254"/>
    </location>
</feature>
<dbReference type="GO" id="GO:0034236">
    <property type="term" value="F:protein kinase A catalytic subunit binding"/>
    <property type="evidence" value="ECO:0007669"/>
    <property type="project" value="TreeGrafter"/>
</dbReference>
<feature type="compositionally biased region" description="Polar residues" evidence="1">
    <location>
        <begin position="1110"/>
        <end position="1126"/>
    </location>
</feature>
<dbReference type="PROSITE" id="PS00889">
    <property type="entry name" value="CNMP_BINDING_2"/>
    <property type="match status" value="1"/>
</dbReference>
<feature type="compositionally biased region" description="Polar residues" evidence="1">
    <location>
        <begin position="1159"/>
        <end position="1179"/>
    </location>
</feature>
<organism evidence="3 4">
    <name type="scientific">Tetrahymena thermophila (strain SB210)</name>
    <dbReference type="NCBI Taxonomy" id="312017"/>
    <lineage>
        <taxon>Eukaryota</taxon>
        <taxon>Sar</taxon>
        <taxon>Alveolata</taxon>
        <taxon>Ciliophora</taxon>
        <taxon>Intramacronucleata</taxon>
        <taxon>Oligohymenophorea</taxon>
        <taxon>Hymenostomatida</taxon>
        <taxon>Tetrahymenina</taxon>
        <taxon>Tetrahymenidae</taxon>
        <taxon>Tetrahymena</taxon>
    </lineage>
</organism>
<evidence type="ECO:0000313" key="4">
    <source>
        <dbReference type="Proteomes" id="UP000009168"/>
    </source>
</evidence>
<keyword evidence="4" id="KW-1185">Reference proteome</keyword>
<dbReference type="InterPro" id="IPR050503">
    <property type="entry name" value="cAMP-dep_PK_reg_su-like"/>
</dbReference>
<feature type="region of interest" description="Disordered" evidence="1">
    <location>
        <begin position="1110"/>
        <end position="1133"/>
    </location>
</feature>
<feature type="compositionally biased region" description="Polar residues" evidence="1">
    <location>
        <begin position="205"/>
        <end position="223"/>
    </location>
</feature>
<dbReference type="InParanoid" id="Q22YR7"/>
<dbReference type="EMBL" id="GG662798">
    <property type="protein sequence ID" value="EAR90604.2"/>
    <property type="molecule type" value="Genomic_DNA"/>
</dbReference>
<gene>
    <name evidence="3" type="ORF">TTHERM_00122530</name>
</gene>
<feature type="domain" description="Cyclic nucleotide-binding" evidence="2">
    <location>
        <begin position="399"/>
        <end position="440"/>
    </location>
</feature>
<dbReference type="CDD" id="cd00038">
    <property type="entry name" value="CAP_ED"/>
    <property type="match status" value="1"/>
</dbReference>
<dbReference type="KEGG" id="tet:TTHERM_00122530"/>
<protein>
    <submittedName>
        <fullName evidence="3">Cyclic nucleotide-binding domain protein</fullName>
    </submittedName>
</protein>
<accession>Q22YR7</accession>
<evidence type="ECO:0000256" key="1">
    <source>
        <dbReference type="SAM" id="MobiDB-lite"/>
    </source>
</evidence>
<proteinExistence type="predicted"/>
<dbReference type="GeneID" id="7833232"/>
<reference evidence="4" key="1">
    <citation type="journal article" date="2006" name="PLoS Biol.">
        <title>Macronuclear genome sequence of the ciliate Tetrahymena thermophila, a model eukaryote.</title>
        <authorList>
            <person name="Eisen J.A."/>
            <person name="Coyne R.S."/>
            <person name="Wu M."/>
            <person name="Wu D."/>
            <person name="Thiagarajan M."/>
            <person name="Wortman J.R."/>
            <person name="Badger J.H."/>
            <person name="Ren Q."/>
            <person name="Amedeo P."/>
            <person name="Jones K.M."/>
            <person name="Tallon L.J."/>
            <person name="Delcher A.L."/>
            <person name="Salzberg S.L."/>
            <person name="Silva J.C."/>
            <person name="Haas B.J."/>
            <person name="Majoros W.H."/>
            <person name="Farzad M."/>
            <person name="Carlton J.M."/>
            <person name="Smith R.K. Jr."/>
            <person name="Garg J."/>
            <person name="Pearlman R.E."/>
            <person name="Karrer K.M."/>
            <person name="Sun L."/>
            <person name="Manning G."/>
            <person name="Elde N.C."/>
            <person name="Turkewitz A.P."/>
            <person name="Asai D.J."/>
            <person name="Wilkes D.E."/>
            <person name="Wang Y."/>
            <person name="Cai H."/>
            <person name="Collins K."/>
            <person name="Stewart B.A."/>
            <person name="Lee S.R."/>
            <person name="Wilamowska K."/>
            <person name="Weinberg Z."/>
            <person name="Ruzzo W.L."/>
            <person name="Wloga D."/>
            <person name="Gaertig J."/>
            <person name="Frankel J."/>
            <person name="Tsao C.-C."/>
            <person name="Gorovsky M.A."/>
            <person name="Keeling P.J."/>
            <person name="Waller R.F."/>
            <person name="Patron N.J."/>
            <person name="Cherry J.M."/>
            <person name="Stover N.A."/>
            <person name="Krieger C.J."/>
            <person name="del Toro C."/>
            <person name="Ryder H.F."/>
            <person name="Williamson S.C."/>
            <person name="Barbeau R.A."/>
            <person name="Hamilton E.P."/>
            <person name="Orias E."/>
        </authorList>
    </citation>
    <scope>NUCLEOTIDE SEQUENCE [LARGE SCALE GENOMIC DNA]</scope>
    <source>
        <strain evidence="4">SB210</strain>
    </source>
</reference>
<feature type="region of interest" description="Disordered" evidence="1">
    <location>
        <begin position="787"/>
        <end position="826"/>
    </location>
</feature>
<feature type="domain" description="Cyclic nucleotide-binding" evidence="2">
    <location>
        <begin position="455"/>
        <end position="607"/>
    </location>
</feature>
<dbReference type="InterPro" id="IPR014710">
    <property type="entry name" value="RmlC-like_jellyroll"/>
</dbReference>
<feature type="region of interest" description="Disordered" evidence="1">
    <location>
        <begin position="1159"/>
        <end position="1191"/>
    </location>
</feature>
<dbReference type="InterPro" id="IPR000595">
    <property type="entry name" value="cNMP-bd_dom"/>
</dbReference>
<dbReference type="GO" id="GO:0030552">
    <property type="term" value="F:cAMP binding"/>
    <property type="evidence" value="ECO:0007669"/>
    <property type="project" value="TreeGrafter"/>
</dbReference>
<feature type="region of interest" description="Disordered" evidence="1">
    <location>
        <begin position="168"/>
        <end position="270"/>
    </location>
</feature>
<dbReference type="InterPro" id="IPR018490">
    <property type="entry name" value="cNMP-bd_dom_sf"/>
</dbReference>